<evidence type="ECO:0000313" key="6">
    <source>
        <dbReference type="Proteomes" id="UP000886674"/>
    </source>
</evidence>
<protein>
    <recommendedName>
        <fullName evidence="4">Teneurin-like YD-shell domain-containing protein</fullName>
    </recommendedName>
</protein>
<dbReference type="InterPro" id="IPR022385">
    <property type="entry name" value="Rhs_assc_core"/>
</dbReference>
<dbReference type="PANTHER" id="PTHR32305">
    <property type="match status" value="1"/>
</dbReference>
<evidence type="ECO:0000256" key="2">
    <source>
        <dbReference type="SAM" id="MobiDB-lite"/>
    </source>
</evidence>
<dbReference type="InterPro" id="IPR037221">
    <property type="entry name" value="H-type_lectin_dom_sf"/>
</dbReference>
<keyword evidence="3" id="KW-0732">Signal</keyword>
<dbReference type="Pfam" id="PF25023">
    <property type="entry name" value="TEN_YD-shell"/>
    <property type="match status" value="4"/>
</dbReference>
<dbReference type="EMBL" id="JAEPCR010000043">
    <property type="protein sequence ID" value="MCG7978480.1"/>
    <property type="molecule type" value="Genomic_DNA"/>
</dbReference>
<sequence length="1148" mass="126537">MKYTGKQIVNFTLLKLGLLLAITGVAHADRTTRYTYNAMGQVETIDGPRIDVSDITTYGYNTQGNRISITNALSQVTQITAHDAAGRPLTIVNPNGLTTTLSYDLRGRMTQQSLSDGSTTRTTLYNFDPVGNLTRVTQPDGSFISYDYDPAHRLIGMEDNQGNRIYYTLDAMGNHLSEQVSDPNGTLTRNQQRVYDELGQVQQLIDSQNNNTAYSYDANGNLTQTTDAKLNPTAQTYDALDRLKQQTDALTGTTQYTYDAQDNLASVTDPNGLTTTYNYDGLGNLISQTSPDTGTTTYTYDEAGNRLTQTDARGITVNYSYDALNRLTHISYPDTSLNVTYNYDQGTYGIGKLTSIVDANGTTNYTYNTYGDLITQTRISSDSIVTTFNYDYDTYGRLASLTYPSGNSVNYTYDAQGQLSGLSYEWSDGATQSLIGNLQTLPFGPVKAFDYGNGLSLTRGFDQDYQLISQTIPGILQSSYQHDPVGNITDWQDLLSTGQDQLFDYDALYRLTNASGAYGDFTYTYDATGNRLSLTLDGSTETYSYVPSSHRLQQILGSVTDDRTYDTAGNTLQSLIGSYTYDDTNRMVSFSKTGTTATYAYNGKGERISKNVEGTITRFRYGPAGQLLGEYNQNGQMIREYVTLGEQPIAVIREQQGAAVTLLQNVNLNHIAQTVDLGQHATAPVIFTSPLTYNGGHGAVVGLDNITPTQASVQVKEWDYLDGGHAWEDLSLLAVPPGRYPQADGSIWEVGRFTLSGTRQWHTISFNEAFEGEPYLFLTQQSQNAPEATSIRARNIDTTGFQAYIQEQESLNDGHVEETVGYLAIYSPNQGGTADLFGASINYQLSQLSLNHTWTAQGDQELKIQEEASRDSELGHTTETLDILQIEGHLFAQDVTTNGGDTMALRRRGPTSTSLLSGNPTDQGIVYLHTDHLGAVVKATDSDQTLVWDAERKPFGERLVTTAQIEMPLGFPGQYFDEETGNYYNYFRDYDPTTGRYLQSDPIGLEGGLNTFAYVGGNPILYSDPSGLKTYQCRKPLDAMGGTGTRSGPDMWGNPFYHQYSCIPGSNGKMTCGGQDRTGSATGSPGKPSNDSYNATQCDLVQNDNQCFEDCMIDEWAKPRPWYGIPFGTDCQEYDDRIHRKCRKKCGL</sequence>
<feature type="chain" id="PRO_5038343207" description="Teneurin-like YD-shell domain-containing protein" evidence="3">
    <location>
        <begin position="29"/>
        <end position="1148"/>
    </location>
</feature>
<feature type="signal peptide" evidence="3">
    <location>
        <begin position="1"/>
        <end position="28"/>
    </location>
</feature>
<evidence type="ECO:0000313" key="5">
    <source>
        <dbReference type="EMBL" id="MCG7978480.1"/>
    </source>
</evidence>
<feature type="domain" description="Teneurin-like YD-shell" evidence="4">
    <location>
        <begin position="926"/>
        <end position="1001"/>
    </location>
</feature>
<organism evidence="5 6">
    <name type="scientific">Candidatus Thiodiazotropha taylori</name>
    <dbReference type="NCBI Taxonomy" id="2792791"/>
    <lineage>
        <taxon>Bacteria</taxon>
        <taxon>Pseudomonadati</taxon>
        <taxon>Pseudomonadota</taxon>
        <taxon>Gammaproteobacteria</taxon>
        <taxon>Chromatiales</taxon>
        <taxon>Sedimenticolaceae</taxon>
        <taxon>Candidatus Thiodiazotropha</taxon>
    </lineage>
</organism>
<evidence type="ECO:0000256" key="3">
    <source>
        <dbReference type="SAM" id="SignalP"/>
    </source>
</evidence>
<dbReference type="Gene3D" id="2.180.10.10">
    <property type="entry name" value="RHS repeat-associated core"/>
    <property type="match status" value="3"/>
</dbReference>
<dbReference type="InterPro" id="IPR031325">
    <property type="entry name" value="RHS_repeat"/>
</dbReference>
<comment type="caution">
    <text evidence="5">The sequence shown here is derived from an EMBL/GenBank/DDBJ whole genome shotgun (WGS) entry which is preliminary data.</text>
</comment>
<dbReference type="AlphaFoldDB" id="A0A9E4NK34"/>
<proteinExistence type="predicted"/>
<dbReference type="Gene3D" id="3.90.930.1">
    <property type="match status" value="1"/>
</dbReference>
<evidence type="ECO:0000259" key="4">
    <source>
        <dbReference type="Pfam" id="PF25023"/>
    </source>
</evidence>
<dbReference type="Pfam" id="PF05593">
    <property type="entry name" value="RHS_repeat"/>
    <property type="match status" value="1"/>
</dbReference>
<accession>A0A9E4NK34</accession>
<dbReference type="Gene3D" id="2.60.40.2080">
    <property type="match status" value="1"/>
</dbReference>
<dbReference type="NCBIfam" id="TIGR01643">
    <property type="entry name" value="YD_repeat_2x"/>
    <property type="match status" value="9"/>
</dbReference>
<dbReference type="InterPro" id="IPR050708">
    <property type="entry name" value="T6SS_VgrG/RHS"/>
</dbReference>
<feature type="domain" description="Teneurin-like YD-shell" evidence="4">
    <location>
        <begin position="27"/>
        <end position="165"/>
    </location>
</feature>
<feature type="region of interest" description="Disordered" evidence="2">
    <location>
        <begin position="1073"/>
        <end position="1095"/>
    </location>
</feature>
<reference evidence="5" key="1">
    <citation type="journal article" date="2021" name="Proc. Natl. Acad. Sci. U.S.A.">
        <title>Global biogeography of chemosynthetic symbionts reveals both localized and globally distributed symbiont groups. .</title>
        <authorList>
            <person name="Osvatic J.T."/>
            <person name="Wilkins L.G.E."/>
            <person name="Leibrecht L."/>
            <person name="Leray M."/>
            <person name="Zauner S."/>
            <person name="Polzin J."/>
            <person name="Camacho Y."/>
            <person name="Gros O."/>
            <person name="van Gils J.A."/>
            <person name="Eisen J.A."/>
            <person name="Petersen J.M."/>
            <person name="Yuen B."/>
        </authorList>
    </citation>
    <scope>NUCLEOTIDE SEQUENCE</scope>
    <source>
        <strain evidence="5">MAGclacostrist055</strain>
    </source>
</reference>
<dbReference type="PANTHER" id="PTHR32305:SF15">
    <property type="entry name" value="PROTEIN RHSA-RELATED"/>
    <property type="match status" value="1"/>
</dbReference>
<dbReference type="Proteomes" id="UP000886674">
    <property type="component" value="Unassembled WGS sequence"/>
</dbReference>
<dbReference type="NCBIfam" id="TIGR03696">
    <property type="entry name" value="Rhs_assc_core"/>
    <property type="match status" value="1"/>
</dbReference>
<feature type="domain" description="Teneurin-like YD-shell" evidence="4">
    <location>
        <begin position="194"/>
        <end position="376"/>
    </location>
</feature>
<dbReference type="InterPro" id="IPR056823">
    <property type="entry name" value="TEN-like_YD-shell"/>
</dbReference>
<keyword evidence="1" id="KW-0677">Repeat</keyword>
<name>A0A9E4NK34_9GAMM</name>
<feature type="compositionally biased region" description="Polar residues" evidence="2">
    <location>
        <begin position="1077"/>
        <end position="1095"/>
    </location>
</feature>
<evidence type="ECO:0000256" key="1">
    <source>
        <dbReference type="ARBA" id="ARBA00022737"/>
    </source>
</evidence>
<gene>
    <name evidence="5" type="ORF">JAY77_10125</name>
</gene>
<dbReference type="InterPro" id="IPR006530">
    <property type="entry name" value="YD"/>
</dbReference>
<feature type="domain" description="Teneurin-like YD-shell" evidence="4">
    <location>
        <begin position="475"/>
        <end position="636"/>
    </location>
</feature>